<dbReference type="PANTHER" id="PTHR15367:SF2">
    <property type="entry name" value="DNA-DIRECTED RNA POLYMERASE III SUBUNIT"/>
    <property type="match status" value="1"/>
</dbReference>
<evidence type="ECO:0000256" key="4">
    <source>
        <dbReference type="SAM" id="MobiDB-lite"/>
    </source>
</evidence>
<comment type="similarity">
    <text evidence="2">Belongs to the eukaryotic RPC7 RNA polymerase subunit family.</text>
</comment>
<dbReference type="STRING" id="139723.A0A182MJ32"/>
<name>A0A182MJ32_9DIPT</name>
<dbReference type="Proteomes" id="UP000075883">
    <property type="component" value="Unassembled WGS sequence"/>
</dbReference>
<dbReference type="GO" id="GO:0006383">
    <property type="term" value="P:transcription by RNA polymerase III"/>
    <property type="evidence" value="ECO:0007669"/>
    <property type="project" value="InterPro"/>
</dbReference>
<proteinExistence type="inferred from homology"/>
<dbReference type="AlphaFoldDB" id="A0A182MJ32"/>
<evidence type="ECO:0008006" key="7">
    <source>
        <dbReference type="Google" id="ProtNLM"/>
    </source>
</evidence>
<dbReference type="GO" id="GO:0005666">
    <property type="term" value="C:RNA polymerase III complex"/>
    <property type="evidence" value="ECO:0007669"/>
    <property type="project" value="TreeGrafter"/>
</dbReference>
<feature type="compositionally biased region" description="Acidic residues" evidence="4">
    <location>
        <begin position="216"/>
        <end position="229"/>
    </location>
</feature>
<dbReference type="InterPro" id="IPR024661">
    <property type="entry name" value="RNA_pol_III_Rpc31"/>
</dbReference>
<evidence type="ECO:0000313" key="5">
    <source>
        <dbReference type="EnsemblMetazoa" id="ACUA019490-PA"/>
    </source>
</evidence>
<sequence>MHLRAARHCTGMAGRGRGKSTGTLTQEQLQSLGVTSKEIQAVTSAAPPPLYPPLLSKPVPLESNADRTYKILWKEDFISYLRESTYYTTKKSSKITVQRYCDKVINVIENDPKTKREGDFLWKLMPAELKPSFKRQKVASGPTKEKRMRSAEDIDAKLKALEQKESSGDNADVIKKEKSDSEDEKDGEDQEEEVIDEEMDDDNDYGNNYFDNGEAYNDEDDNLDDGPVY</sequence>
<keyword evidence="6" id="KW-1185">Reference proteome</keyword>
<reference evidence="6" key="1">
    <citation type="submission" date="2013-09" db="EMBL/GenBank/DDBJ databases">
        <title>The Genome Sequence of Anopheles culicifacies species A.</title>
        <authorList>
            <consortium name="The Broad Institute Genomics Platform"/>
            <person name="Neafsey D.E."/>
            <person name="Besansky N."/>
            <person name="Howell P."/>
            <person name="Walton C."/>
            <person name="Young S.K."/>
            <person name="Zeng Q."/>
            <person name="Gargeya S."/>
            <person name="Fitzgerald M."/>
            <person name="Haas B."/>
            <person name="Abouelleil A."/>
            <person name="Allen A.W."/>
            <person name="Alvarado L."/>
            <person name="Arachchi H.M."/>
            <person name="Berlin A.M."/>
            <person name="Chapman S.B."/>
            <person name="Gainer-Dewar J."/>
            <person name="Goldberg J."/>
            <person name="Griggs A."/>
            <person name="Gujja S."/>
            <person name="Hansen M."/>
            <person name="Howarth C."/>
            <person name="Imamovic A."/>
            <person name="Ireland A."/>
            <person name="Larimer J."/>
            <person name="McCowan C."/>
            <person name="Murphy C."/>
            <person name="Pearson M."/>
            <person name="Poon T.W."/>
            <person name="Priest M."/>
            <person name="Roberts A."/>
            <person name="Saif S."/>
            <person name="Shea T."/>
            <person name="Sisk P."/>
            <person name="Sykes S."/>
            <person name="Wortman J."/>
            <person name="Nusbaum C."/>
            <person name="Birren B."/>
        </authorList>
    </citation>
    <scope>NUCLEOTIDE SEQUENCE [LARGE SCALE GENOMIC DNA]</scope>
    <source>
        <strain evidence="6">A-37</strain>
    </source>
</reference>
<feature type="region of interest" description="Disordered" evidence="4">
    <location>
        <begin position="1"/>
        <end position="23"/>
    </location>
</feature>
<dbReference type="PANTHER" id="PTHR15367">
    <property type="entry name" value="DNA-DIRECTED RNA POLYMERASE III"/>
    <property type="match status" value="1"/>
</dbReference>
<dbReference type="Pfam" id="PF11705">
    <property type="entry name" value="RNA_pol_3_Rpc31"/>
    <property type="match status" value="1"/>
</dbReference>
<accession>A0A182MJ32</accession>
<feature type="compositionally biased region" description="Basic and acidic residues" evidence="4">
    <location>
        <begin position="143"/>
        <end position="179"/>
    </location>
</feature>
<protein>
    <recommendedName>
        <fullName evidence="7">DNA-directed RNA polymerase III subunit</fullName>
    </recommendedName>
</protein>
<evidence type="ECO:0000256" key="3">
    <source>
        <dbReference type="ARBA" id="ARBA00023242"/>
    </source>
</evidence>
<feature type="region of interest" description="Disordered" evidence="4">
    <location>
        <begin position="133"/>
        <end position="229"/>
    </location>
</feature>
<evidence type="ECO:0000256" key="1">
    <source>
        <dbReference type="ARBA" id="ARBA00004123"/>
    </source>
</evidence>
<evidence type="ECO:0000256" key="2">
    <source>
        <dbReference type="ARBA" id="ARBA00008352"/>
    </source>
</evidence>
<comment type="subcellular location">
    <subcellularLocation>
        <location evidence="1">Nucleus</location>
    </subcellularLocation>
</comment>
<feature type="compositionally biased region" description="Low complexity" evidence="4">
    <location>
        <begin position="205"/>
        <end position="214"/>
    </location>
</feature>
<keyword evidence="3" id="KW-0539">Nucleus</keyword>
<dbReference type="EnsemblMetazoa" id="ACUA019490-RA">
    <property type="protein sequence ID" value="ACUA019490-PA"/>
    <property type="gene ID" value="ACUA019490"/>
</dbReference>
<dbReference type="EMBL" id="AXCM01001414">
    <property type="status" value="NOT_ANNOTATED_CDS"/>
    <property type="molecule type" value="Genomic_DNA"/>
</dbReference>
<dbReference type="VEuPathDB" id="VectorBase:ACUA019490"/>
<feature type="compositionally biased region" description="Acidic residues" evidence="4">
    <location>
        <begin position="180"/>
        <end position="204"/>
    </location>
</feature>
<reference evidence="5" key="2">
    <citation type="submission" date="2020-05" db="UniProtKB">
        <authorList>
            <consortium name="EnsemblMetazoa"/>
        </authorList>
    </citation>
    <scope>IDENTIFICATION</scope>
    <source>
        <strain evidence="5">A-37</strain>
    </source>
</reference>
<organism evidence="5 6">
    <name type="scientific">Anopheles culicifacies</name>
    <dbReference type="NCBI Taxonomy" id="139723"/>
    <lineage>
        <taxon>Eukaryota</taxon>
        <taxon>Metazoa</taxon>
        <taxon>Ecdysozoa</taxon>
        <taxon>Arthropoda</taxon>
        <taxon>Hexapoda</taxon>
        <taxon>Insecta</taxon>
        <taxon>Pterygota</taxon>
        <taxon>Neoptera</taxon>
        <taxon>Endopterygota</taxon>
        <taxon>Diptera</taxon>
        <taxon>Nematocera</taxon>
        <taxon>Culicoidea</taxon>
        <taxon>Culicidae</taxon>
        <taxon>Anophelinae</taxon>
        <taxon>Anopheles</taxon>
        <taxon>culicifacies species complex</taxon>
    </lineage>
</organism>
<evidence type="ECO:0000313" key="6">
    <source>
        <dbReference type="Proteomes" id="UP000075883"/>
    </source>
</evidence>